<sequence>MKRNGSCPKARQSTKIIKEKHCLSEFYAFLCRGMMAH</sequence>
<protein>
    <submittedName>
        <fullName evidence="1">Uncharacterized protein</fullName>
    </submittedName>
</protein>
<proteinExistence type="predicted"/>
<gene>
    <name evidence="1" type="ORF">BACUNI_03011</name>
</gene>
<reference evidence="1" key="2">
    <citation type="submission" date="2013-11" db="EMBL/GenBank/DDBJ databases">
        <title>Draft genome sequence of Bacteroides uniformis (ATCC 8492).</title>
        <authorList>
            <person name="Sudarsanam P."/>
            <person name="Ley R."/>
            <person name="Guruge J."/>
            <person name="Turnbaugh P.J."/>
            <person name="Mahowald M."/>
            <person name="Liep D."/>
            <person name="Gordon J."/>
        </authorList>
    </citation>
    <scope>NUCLEOTIDE SEQUENCE</scope>
    <source>
        <strain evidence="1">ATCC 8492</strain>
    </source>
</reference>
<reference evidence="1" key="1">
    <citation type="submission" date="2007-06" db="EMBL/GenBank/DDBJ databases">
        <authorList>
            <person name="Fulton L."/>
            <person name="Clifton S."/>
            <person name="Fulton B."/>
            <person name="Xu J."/>
            <person name="Minx P."/>
            <person name="Pepin K.H."/>
            <person name="Johnson M."/>
            <person name="Thiruvilangam P."/>
            <person name="Bhonagiri V."/>
            <person name="Nash W.E."/>
            <person name="Mardis E.R."/>
            <person name="Wilson R.K."/>
        </authorList>
    </citation>
    <scope>NUCLEOTIDE SEQUENCE [LARGE SCALE GENOMIC DNA]</scope>
    <source>
        <strain evidence="1">ATCC 8492</strain>
    </source>
</reference>
<evidence type="ECO:0000313" key="2">
    <source>
        <dbReference type="Proteomes" id="UP000004110"/>
    </source>
</evidence>
<dbReference type="AlphaFoldDB" id="A0ABC9N890"/>
<accession>A0ABC9N890</accession>
<organism evidence="1 2">
    <name type="scientific">Bacteroides uniformis (strain ATCC 8492 / DSM 6597 / CCUG 4942 / CIP 103695 / JCM 5828 / KCTC 5204 / NCTC 13054 / VPI 0061)</name>
    <dbReference type="NCBI Taxonomy" id="411479"/>
    <lineage>
        <taxon>Bacteria</taxon>
        <taxon>Pseudomonadati</taxon>
        <taxon>Bacteroidota</taxon>
        <taxon>Bacteroidia</taxon>
        <taxon>Bacteroidales</taxon>
        <taxon>Bacteroidaceae</taxon>
        <taxon>Bacteroides</taxon>
    </lineage>
</organism>
<name>A0ABC9N890_BACUC</name>
<evidence type="ECO:0000313" key="1">
    <source>
        <dbReference type="EMBL" id="EDO52998.1"/>
    </source>
</evidence>
<dbReference type="EMBL" id="AAYH02000046">
    <property type="protein sequence ID" value="EDO52998.1"/>
    <property type="molecule type" value="Genomic_DNA"/>
</dbReference>
<dbReference type="Proteomes" id="UP000004110">
    <property type="component" value="Unassembled WGS sequence"/>
</dbReference>
<keyword evidence="2" id="KW-1185">Reference proteome</keyword>
<comment type="caution">
    <text evidence="1">The sequence shown here is derived from an EMBL/GenBank/DDBJ whole genome shotgun (WGS) entry which is preliminary data.</text>
</comment>